<organism evidence="3 4">
    <name type="scientific">Caerostris extrusa</name>
    <name type="common">Bark spider</name>
    <name type="synonym">Caerostris bankana</name>
    <dbReference type="NCBI Taxonomy" id="172846"/>
    <lineage>
        <taxon>Eukaryota</taxon>
        <taxon>Metazoa</taxon>
        <taxon>Ecdysozoa</taxon>
        <taxon>Arthropoda</taxon>
        <taxon>Chelicerata</taxon>
        <taxon>Arachnida</taxon>
        <taxon>Araneae</taxon>
        <taxon>Araneomorphae</taxon>
        <taxon>Entelegynae</taxon>
        <taxon>Araneoidea</taxon>
        <taxon>Araneidae</taxon>
        <taxon>Caerostris</taxon>
    </lineage>
</organism>
<reference evidence="3 4" key="1">
    <citation type="submission" date="2021-06" db="EMBL/GenBank/DDBJ databases">
        <title>Caerostris extrusa draft genome.</title>
        <authorList>
            <person name="Kono N."/>
            <person name="Arakawa K."/>
        </authorList>
    </citation>
    <scope>NUCLEOTIDE SEQUENCE [LARGE SCALE GENOMIC DNA]</scope>
</reference>
<dbReference type="AlphaFoldDB" id="A0AAV4UZ58"/>
<evidence type="ECO:0000259" key="2">
    <source>
        <dbReference type="PROSITE" id="PS50940"/>
    </source>
</evidence>
<dbReference type="GO" id="GO:0008061">
    <property type="term" value="F:chitin binding"/>
    <property type="evidence" value="ECO:0007669"/>
    <property type="project" value="InterPro"/>
</dbReference>
<name>A0AAV4UZ58_CAEEX</name>
<dbReference type="Pfam" id="PF01607">
    <property type="entry name" value="CBM_14"/>
    <property type="match status" value="1"/>
</dbReference>
<dbReference type="PROSITE" id="PS50940">
    <property type="entry name" value="CHIT_BIND_II"/>
    <property type="match status" value="1"/>
</dbReference>
<keyword evidence="4" id="KW-1185">Reference proteome</keyword>
<comment type="caution">
    <text evidence="3">The sequence shown here is derived from an EMBL/GenBank/DDBJ whole genome shotgun (WGS) entry which is preliminary data.</text>
</comment>
<dbReference type="InterPro" id="IPR002557">
    <property type="entry name" value="Chitin-bd_dom"/>
</dbReference>
<dbReference type="Gene3D" id="2.170.140.10">
    <property type="entry name" value="Chitin binding domain"/>
    <property type="match status" value="1"/>
</dbReference>
<protein>
    <submittedName>
        <fullName evidence="3">Chitin-binding type-2 domain-containing protein</fullName>
    </submittedName>
</protein>
<accession>A0AAV4UZ58</accession>
<feature type="compositionally biased region" description="Polar residues" evidence="1">
    <location>
        <begin position="96"/>
        <end position="119"/>
    </location>
</feature>
<dbReference type="GO" id="GO:0005576">
    <property type="term" value="C:extracellular region"/>
    <property type="evidence" value="ECO:0007669"/>
    <property type="project" value="InterPro"/>
</dbReference>
<dbReference type="SUPFAM" id="SSF57625">
    <property type="entry name" value="Invertebrate chitin-binding proteins"/>
    <property type="match status" value="1"/>
</dbReference>
<proteinExistence type="predicted"/>
<evidence type="ECO:0000313" key="3">
    <source>
        <dbReference type="EMBL" id="GIY62898.1"/>
    </source>
</evidence>
<feature type="domain" description="Chitin-binding type-2" evidence="2">
    <location>
        <begin position="1"/>
        <end position="36"/>
    </location>
</feature>
<gene>
    <name evidence="3" type="primary">AVEN_79821_2</name>
    <name evidence="3" type="ORF">CEXT_153351</name>
</gene>
<feature type="compositionally biased region" description="Polar residues" evidence="1">
    <location>
        <begin position="62"/>
        <end position="82"/>
    </location>
</feature>
<feature type="region of interest" description="Disordered" evidence="1">
    <location>
        <begin position="48"/>
        <end position="133"/>
    </location>
</feature>
<dbReference type="InterPro" id="IPR036508">
    <property type="entry name" value="Chitin-bd_dom_sf"/>
</dbReference>
<evidence type="ECO:0000313" key="4">
    <source>
        <dbReference type="Proteomes" id="UP001054945"/>
    </source>
</evidence>
<dbReference type="Proteomes" id="UP001054945">
    <property type="component" value="Unassembled WGS sequence"/>
</dbReference>
<sequence length="133" mass="15554">MCQGTGVKHSFLCPNNTIFNQHLLVCDWYNRVHCDDSMLRNSMSAYSRNSNLNIHPHHRNNKAGNNPQWRSTEPQARSNNYDSFKKKKGKHRKWQEQQTIFDSTQRGLNSNMANNNYAQRNVDARKTMSLTQV</sequence>
<evidence type="ECO:0000256" key="1">
    <source>
        <dbReference type="SAM" id="MobiDB-lite"/>
    </source>
</evidence>
<dbReference type="EMBL" id="BPLR01013681">
    <property type="protein sequence ID" value="GIY62898.1"/>
    <property type="molecule type" value="Genomic_DNA"/>
</dbReference>